<evidence type="ECO:0000256" key="1">
    <source>
        <dbReference type="SAM" id="MobiDB-lite"/>
    </source>
</evidence>
<reference evidence="2 3" key="1">
    <citation type="submission" date="2017-04" db="EMBL/GenBank/DDBJ databases">
        <authorList>
            <person name="Afonso C.L."/>
            <person name="Miller P.J."/>
            <person name="Scott M.A."/>
            <person name="Spackman E."/>
            <person name="Goraichik I."/>
            <person name="Dimitrov K.M."/>
            <person name="Suarez D.L."/>
            <person name="Swayne D.E."/>
        </authorList>
    </citation>
    <scope>NUCLEOTIDE SEQUENCE [LARGE SCALE GENOMIC DNA]</scope>
    <source>
        <strain evidence="3">XA(T)</strain>
    </source>
</reference>
<dbReference type="Proteomes" id="UP000192775">
    <property type="component" value="Chromosome"/>
</dbReference>
<name>A0A1X9LP98_9MICO</name>
<dbReference type="SUPFAM" id="SSF53474">
    <property type="entry name" value="alpha/beta-Hydrolases"/>
    <property type="match status" value="1"/>
</dbReference>
<proteinExistence type="predicted"/>
<dbReference type="RefSeq" id="WP_085021131.1">
    <property type="nucleotide sequence ID" value="NZ_BMHD01000001.1"/>
</dbReference>
<keyword evidence="3" id="KW-1185">Reference proteome</keyword>
<gene>
    <name evidence="2" type="ORF">B5808_18510</name>
</gene>
<protein>
    <submittedName>
        <fullName evidence="2">Lipase</fullName>
    </submittedName>
</protein>
<dbReference type="PANTHER" id="PTHR34853:SF1">
    <property type="entry name" value="LIPASE 5"/>
    <property type="match status" value="1"/>
</dbReference>
<dbReference type="KEGG" id="cphy:B5808_18510"/>
<dbReference type="GO" id="GO:0016042">
    <property type="term" value="P:lipid catabolic process"/>
    <property type="evidence" value="ECO:0007669"/>
    <property type="project" value="InterPro"/>
</dbReference>
<evidence type="ECO:0000313" key="2">
    <source>
        <dbReference type="EMBL" id="ARJ06993.1"/>
    </source>
</evidence>
<accession>A0A1X9LP98</accession>
<dbReference type="InterPro" id="IPR029058">
    <property type="entry name" value="AB_hydrolase_fold"/>
</dbReference>
<dbReference type="AlphaFoldDB" id="A0A1X9LP98"/>
<dbReference type="Pfam" id="PF03583">
    <property type="entry name" value="LIP"/>
    <property type="match status" value="1"/>
</dbReference>
<dbReference type="PANTHER" id="PTHR34853">
    <property type="match status" value="1"/>
</dbReference>
<dbReference type="STRING" id="1619308.B5808_18510"/>
<evidence type="ECO:0000313" key="3">
    <source>
        <dbReference type="Proteomes" id="UP000192775"/>
    </source>
</evidence>
<dbReference type="InterPro" id="IPR005152">
    <property type="entry name" value="Lipase_secreted"/>
</dbReference>
<organism evidence="2 3">
    <name type="scientific">Cnuibacter physcomitrellae</name>
    <dbReference type="NCBI Taxonomy" id="1619308"/>
    <lineage>
        <taxon>Bacteria</taxon>
        <taxon>Bacillati</taxon>
        <taxon>Actinomycetota</taxon>
        <taxon>Actinomycetes</taxon>
        <taxon>Micrococcales</taxon>
        <taxon>Microbacteriaceae</taxon>
        <taxon>Cnuibacter</taxon>
    </lineage>
</organism>
<dbReference type="Gene3D" id="3.40.50.1820">
    <property type="entry name" value="alpha/beta hydrolase"/>
    <property type="match status" value="2"/>
</dbReference>
<feature type="region of interest" description="Disordered" evidence="1">
    <location>
        <begin position="49"/>
        <end position="69"/>
    </location>
</feature>
<dbReference type="EMBL" id="CP020715">
    <property type="protein sequence ID" value="ARJ06993.1"/>
    <property type="molecule type" value="Genomic_DNA"/>
</dbReference>
<dbReference type="PIRSF" id="PIRSF029171">
    <property type="entry name" value="Esterase_LipA"/>
    <property type="match status" value="1"/>
</dbReference>
<sequence length="410" mass="41572">MGNATERPARGGRRVFAAIVLTVVLLIAVPVTAGVVEIAGRLAEGAASAGDPSFYTPPTPLPAGQPGDVIRTERLDDGPEGALAWRLLYHSTDASGADIAVSGTIIAPVDAAKEGDRTVVSWAHPTTGTAPRCAPSIGVDPFDLIEGLDRLLAAGYVVAATDYAGMGAPGSPSFLIGDTEAANVLDIARAAQHVDGTGASDRVVLWGHSQGGHASLFAAARAPAYSPDLEVQVVAVAAPATDLASLLSADIGDVSGVTIGAYAFDSYATAYASSLPADPLAAILTQAGADAVPGMADLCLIGQNSQLHDIADPLIGSFLAHDPTTVPGWKDVLAQNAAPTTRLDVPLFVAQGASDTLVRPAVTASYVVAQQAAGTDVTSETYPGVGHGEIALKVLDTLLPWLADRAPASR</sequence>
<dbReference type="GO" id="GO:0004806">
    <property type="term" value="F:triacylglycerol lipase activity"/>
    <property type="evidence" value="ECO:0007669"/>
    <property type="project" value="InterPro"/>
</dbReference>